<dbReference type="AlphaFoldDB" id="A0A164AQJ5"/>
<feature type="domain" description="Amidase" evidence="1">
    <location>
        <begin position="2"/>
        <end position="74"/>
    </location>
</feature>
<comment type="caution">
    <text evidence="2">The sequence shown here is derived from an EMBL/GenBank/DDBJ whole genome shotgun (WGS) entry which is preliminary data.</text>
</comment>
<evidence type="ECO:0000313" key="3">
    <source>
        <dbReference type="Proteomes" id="UP000076574"/>
    </source>
</evidence>
<reference evidence="2 3" key="1">
    <citation type="submission" date="2016-03" db="EMBL/GenBank/DDBJ databases">
        <title>Microsymbionts genomes from the relict species Vavilovia formosa (Stev.) Fed.</title>
        <authorList>
            <person name="Kopat V."/>
            <person name="Chirak E."/>
            <person name="Kimeklis A."/>
            <person name="Andronov E."/>
        </authorList>
    </citation>
    <scope>NUCLEOTIDE SEQUENCE [LARGE SCALE GENOMIC DNA]</scope>
    <source>
        <strain evidence="2 3">Vaf07</strain>
    </source>
</reference>
<dbReference type="Pfam" id="PF01425">
    <property type="entry name" value="Amidase"/>
    <property type="match status" value="1"/>
</dbReference>
<name>A0A164AQJ5_9BRAD</name>
<dbReference type="Gene3D" id="3.90.1300.10">
    <property type="entry name" value="Amidase signature (AS) domain"/>
    <property type="match status" value="1"/>
</dbReference>
<dbReference type="EMBL" id="LVYV01000001">
    <property type="protein sequence ID" value="KZD25143.1"/>
    <property type="molecule type" value="Genomic_DNA"/>
</dbReference>
<evidence type="ECO:0000313" key="2">
    <source>
        <dbReference type="EMBL" id="KZD25143.1"/>
    </source>
</evidence>
<keyword evidence="3" id="KW-1185">Reference proteome</keyword>
<evidence type="ECO:0000259" key="1">
    <source>
        <dbReference type="Pfam" id="PF01425"/>
    </source>
</evidence>
<accession>A0A164AQJ5</accession>
<organism evidence="2 3">
    <name type="scientific">Tardiphaga robiniae</name>
    <dbReference type="NCBI Taxonomy" id="943830"/>
    <lineage>
        <taxon>Bacteria</taxon>
        <taxon>Pseudomonadati</taxon>
        <taxon>Pseudomonadota</taxon>
        <taxon>Alphaproteobacteria</taxon>
        <taxon>Hyphomicrobiales</taxon>
        <taxon>Nitrobacteraceae</taxon>
        <taxon>Tardiphaga</taxon>
    </lineage>
</organism>
<sequence length="91" mass="9830">MTPQSPVKQFPVNMNFPTEVNGRTLDNYTDWIAGSFLVTLMSLPAGSAPAGLTSEGLPTGIQVVGPRFEEPLILSAMKFLQLAHPIGWPPH</sequence>
<dbReference type="SUPFAM" id="SSF75304">
    <property type="entry name" value="Amidase signature (AS) enzymes"/>
    <property type="match status" value="1"/>
</dbReference>
<dbReference type="STRING" id="943830.A4A58_01315"/>
<protein>
    <recommendedName>
        <fullName evidence="1">Amidase domain-containing protein</fullName>
    </recommendedName>
</protein>
<dbReference type="Proteomes" id="UP000076574">
    <property type="component" value="Unassembled WGS sequence"/>
</dbReference>
<gene>
    <name evidence="2" type="ORF">A4A58_01315</name>
</gene>
<proteinExistence type="predicted"/>
<dbReference type="InterPro" id="IPR023631">
    <property type="entry name" value="Amidase_dom"/>
</dbReference>
<dbReference type="InterPro" id="IPR036928">
    <property type="entry name" value="AS_sf"/>
</dbReference>